<dbReference type="PROSITE" id="PS50157">
    <property type="entry name" value="ZINC_FINGER_C2H2_2"/>
    <property type="match status" value="1"/>
</dbReference>
<evidence type="ECO:0000256" key="2">
    <source>
        <dbReference type="SAM" id="MobiDB-lite"/>
    </source>
</evidence>
<feature type="region of interest" description="Disordered" evidence="2">
    <location>
        <begin position="34"/>
        <end position="64"/>
    </location>
</feature>
<accession>A0A8S3U812</accession>
<keyword evidence="1" id="KW-0479">Metal-binding</keyword>
<dbReference type="InterPro" id="IPR013087">
    <property type="entry name" value="Znf_C2H2_type"/>
</dbReference>
<comment type="caution">
    <text evidence="4">The sequence shown here is derived from an EMBL/GenBank/DDBJ whole genome shotgun (WGS) entry which is preliminary data.</text>
</comment>
<evidence type="ECO:0000313" key="5">
    <source>
        <dbReference type="Proteomes" id="UP000683360"/>
    </source>
</evidence>
<dbReference type="Proteomes" id="UP000683360">
    <property type="component" value="Unassembled WGS sequence"/>
</dbReference>
<gene>
    <name evidence="4" type="ORF">MEDL_54193</name>
</gene>
<feature type="domain" description="C2H2-type" evidence="3">
    <location>
        <begin position="97"/>
        <end position="121"/>
    </location>
</feature>
<sequence>MLDPISKLVTKDAALIPYIEIEMLILKLQNSSSVSVKAKKRKLETSKKPKPSGPPKKKTKIQEKAVVEKKQPKTNELKINAMLEHAKNMPFASDKQYKCGDCSKQYVHNKDLVNHINAKHSDTIYKCDTCQLKFSYKKLCFSTARQHTVTKPMCVSCVMPVFDIGRTIEDIKNVHQM</sequence>
<dbReference type="GO" id="GO:0008270">
    <property type="term" value="F:zinc ion binding"/>
    <property type="evidence" value="ECO:0007669"/>
    <property type="project" value="UniProtKB-KW"/>
</dbReference>
<reference evidence="4" key="1">
    <citation type="submission" date="2021-03" db="EMBL/GenBank/DDBJ databases">
        <authorList>
            <person name="Bekaert M."/>
        </authorList>
    </citation>
    <scope>NUCLEOTIDE SEQUENCE</scope>
</reference>
<keyword evidence="1" id="KW-0863">Zinc-finger</keyword>
<dbReference type="EMBL" id="CAJPWZ010002609">
    <property type="protein sequence ID" value="CAG2242001.1"/>
    <property type="molecule type" value="Genomic_DNA"/>
</dbReference>
<name>A0A8S3U812_MYTED</name>
<dbReference type="PROSITE" id="PS00028">
    <property type="entry name" value="ZINC_FINGER_C2H2_1"/>
    <property type="match status" value="1"/>
</dbReference>
<protein>
    <recommendedName>
        <fullName evidence="3">C2H2-type domain-containing protein</fullName>
    </recommendedName>
</protein>
<dbReference type="AlphaFoldDB" id="A0A8S3U812"/>
<dbReference type="Gene3D" id="3.30.160.60">
    <property type="entry name" value="Classic Zinc Finger"/>
    <property type="match status" value="1"/>
</dbReference>
<keyword evidence="1" id="KW-0862">Zinc</keyword>
<dbReference type="SUPFAM" id="SSF57667">
    <property type="entry name" value="beta-beta-alpha zinc fingers"/>
    <property type="match status" value="1"/>
</dbReference>
<evidence type="ECO:0000256" key="1">
    <source>
        <dbReference type="PROSITE-ProRule" id="PRU00042"/>
    </source>
</evidence>
<dbReference type="InterPro" id="IPR036236">
    <property type="entry name" value="Znf_C2H2_sf"/>
</dbReference>
<organism evidence="4 5">
    <name type="scientific">Mytilus edulis</name>
    <name type="common">Blue mussel</name>
    <dbReference type="NCBI Taxonomy" id="6550"/>
    <lineage>
        <taxon>Eukaryota</taxon>
        <taxon>Metazoa</taxon>
        <taxon>Spiralia</taxon>
        <taxon>Lophotrochozoa</taxon>
        <taxon>Mollusca</taxon>
        <taxon>Bivalvia</taxon>
        <taxon>Autobranchia</taxon>
        <taxon>Pteriomorphia</taxon>
        <taxon>Mytilida</taxon>
        <taxon>Mytiloidea</taxon>
        <taxon>Mytilidae</taxon>
        <taxon>Mytilinae</taxon>
        <taxon>Mytilus</taxon>
    </lineage>
</organism>
<evidence type="ECO:0000313" key="4">
    <source>
        <dbReference type="EMBL" id="CAG2242001.1"/>
    </source>
</evidence>
<proteinExistence type="predicted"/>
<keyword evidence="5" id="KW-1185">Reference proteome</keyword>
<evidence type="ECO:0000259" key="3">
    <source>
        <dbReference type="PROSITE" id="PS50157"/>
    </source>
</evidence>